<accession>A0ABY5BER7</accession>
<keyword evidence="2" id="KW-1185">Reference proteome</keyword>
<sequence>MKPKIRLARQGAAHATAGGRPSLATALLAALLVTTLAGCVVPPTSTVLSRLPEGQPGAAAAPGTALTPEERKRYDAIDKQVMREQNQAMAADALARTYYYAPAPVYYGGYYGGWNSGWGYGYGYPGWGWGW</sequence>
<protein>
    <recommendedName>
        <fullName evidence="3">Lipoprotein</fullName>
    </recommendedName>
</protein>
<proteinExistence type="predicted"/>
<evidence type="ECO:0000313" key="2">
    <source>
        <dbReference type="Proteomes" id="UP001056386"/>
    </source>
</evidence>
<dbReference type="EMBL" id="CP099587">
    <property type="protein sequence ID" value="USS45025.1"/>
    <property type="molecule type" value="Genomic_DNA"/>
</dbReference>
<reference evidence="1" key="1">
    <citation type="submission" date="2022-06" db="EMBL/GenBank/DDBJ databases">
        <title>Draft genome sequence of Burkholderia glumae strain GR20004 isolated from rice panicle showing bacterial panicle blight.</title>
        <authorList>
            <person name="Choi S.Y."/>
            <person name="Lee Y.H."/>
        </authorList>
    </citation>
    <scope>NUCLEOTIDE SEQUENCE</scope>
    <source>
        <strain evidence="1">GR20004</strain>
    </source>
</reference>
<dbReference type="GeneID" id="45698585"/>
<evidence type="ECO:0008006" key="3">
    <source>
        <dbReference type="Google" id="ProtNLM"/>
    </source>
</evidence>
<organism evidence="1 2">
    <name type="scientific">Burkholderia glumae</name>
    <name type="common">Pseudomonas glumae</name>
    <dbReference type="NCBI Taxonomy" id="337"/>
    <lineage>
        <taxon>Bacteria</taxon>
        <taxon>Pseudomonadati</taxon>
        <taxon>Pseudomonadota</taxon>
        <taxon>Betaproteobacteria</taxon>
        <taxon>Burkholderiales</taxon>
        <taxon>Burkholderiaceae</taxon>
        <taxon>Burkholderia</taxon>
    </lineage>
</organism>
<dbReference type="RefSeq" id="WP_015876397.1">
    <property type="nucleotide sequence ID" value="NZ_CP021074.1"/>
</dbReference>
<evidence type="ECO:0000313" key="1">
    <source>
        <dbReference type="EMBL" id="USS45025.1"/>
    </source>
</evidence>
<dbReference type="Proteomes" id="UP001056386">
    <property type="component" value="Chromosome 1"/>
</dbReference>
<gene>
    <name evidence="1" type="ORF">NFI99_25865</name>
</gene>
<name>A0ABY5BER7_BURGL</name>